<organism evidence="1">
    <name type="scientific">Salmonella enterica I</name>
    <dbReference type="NCBI Taxonomy" id="59201"/>
    <lineage>
        <taxon>Bacteria</taxon>
        <taxon>Pseudomonadati</taxon>
        <taxon>Pseudomonadota</taxon>
        <taxon>Gammaproteobacteria</taxon>
        <taxon>Enterobacterales</taxon>
        <taxon>Enterobacteriaceae</taxon>
        <taxon>Salmonella</taxon>
    </lineage>
</organism>
<evidence type="ECO:0000313" key="2">
    <source>
        <dbReference type="EMBL" id="ECK7315394.1"/>
    </source>
</evidence>
<accession>A0A3U4YH01</accession>
<dbReference type="EMBL" id="AAJCYU010000043">
    <property type="protein sequence ID" value="ECK7315394.1"/>
    <property type="molecule type" value="Genomic_DNA"/>
</dbReference>
<protein>
    <submittedName>
        <fullName evidence="1">Uncharacterized protein</fullName>
    </submittedName>
</protein>
<dbReference type="AlphaFoldDB" id="A0A3U4YH01"/>
<comment type="caution">
    <text evidence="1">The sequence shown here is derived from an EMBL/GenBank/DDBJ whole genome shotgun (WGS) entry which is preliminary data.</text>
</comment>
<gene>
    <name evidence="1" type="ORF">DPC26_22975</name>
    <name evidence="2" type="ORF">FRN22_22075</name>
</gene>
<evidence type="ECO:0000313" key="1">
    <source>
        <dbReference type="EMBL" id="ECI4618436.1"/>
    </source>
</evidence>
<dbReference type="EMBL" id="AAIVFG010000046">
    <property type="protein sequence ID" value="ECI4618436.1"/>
    <property type="molecule type" value="Genomic_DNA"/>
</dbReference>
<reference evidence="1" key="1">
    <citation type="submission" date="2018-06" db="EMBL/GenBank/DDBJ databases">
        <authorList>
            <person name="Ashton P.M."/>
            <person name="Dallman T."/>
            <person name="Nair S."/>
            <person name="De Pinna E."/>
            <person name="Peters T."/>
            <person name="Grant K."/>
        </authorList>
    </citation>
    <scope>NUCLEOTIDE SEQUENCE</scope>
    <source>
        <strain evidence="1">527491</strain>
        <strain evidence="2">780192</strain>
    </source>
</reference>
<sequence>MIPVPFICEPVVITASSEKNELWGWTGESGELRKENALIRTVDFGSAVPAPGAEDIHAVLEKNIQITHYIYNRNMRTAVRDFYRVNNATITEHTCGAERPDLLPITCPVLNTSFITGNWTTFSQKMAMDRTMQSFEYVFMANPMSSGPMELTVNTKMSSTVTLKSYPPQPIYEFNVSDKYSCRNKNPLTFTYPAIIDMGSVRYGDTVTKDFTLEYRGGVGVLPDTKLTVLPPEDKGSTSTPLGSYNITLLLPNGSPYVFGEPITPSENTTLKILASPGSGIPATGQKETTFNIIHSFD</sequence>
<name>A0A3U4YH01_SALET</name>
<proteinExistence type="predicted"/>